<keyword evidence="3" id="KW-0285">Flavoprotein</keyword>
<dbReference type="Proteomes" id="UP000315711">
    <property type="component" value="Unassembled WGS sequence"/>
</dbReference>
<evidence type="ECO:0000256" key="7">
    <source>
        <dbReference type="ARBA" id="ARBA00023027"/>
    </source>
</evidence>
<dbReference type="InterPro" id="IPR000415">
    <property type="entry name" value="Nitroreductase-like"/>
</dbReference>
<keyword evidence="4" id="KW-0288">FMN</keyword>
<evidence type="ECO:0000256" key="2">
    <source>
        <dbReference type="ARBA" id="ARBA00007118"/>
    </source>
</evidence>
<dbReference type="PANTHER" id="PTHR43821">
    <property type="entry name" value="NAD(P)H NITROREDUCTASE YDJA-RELATED"/>
    <property type="match status" value="1"/>
</dbReference>
<gene>
    <name evidence="9" type="ORF">IQ10_01864</name>
</gene>
<comment type="cofactor">
    <cofactor evidence="1">
        <name>FMN</name>
        <dbReference type="ChEBI" id="CHEBI:58210"/>
    </cofactor>
</comment>
<dbReference type="GO" id="GO:0016491">
    <property type="term" value="F:oxidoreductase activity"/>
    <property type="evidence" value="ECO:0007669"/>
    <property type="project" value="UniProtKB-KW"/>
</dbReference>
<evidence type="ECO:0000259" key="8">
    <source>
        <dbReference type="Pfam" id="PF00881"/>
    </source>
</evidence>
<comment type="caution">
    <text evidence="9">The sequence shown here is derived from an EMBL/GenBank/DDBJ whole genome shotgun (WGS) entry which is preliminary data.</text>
</comment>
<feature type="domain" description="Nitroreductase" evidence="8">
    <location>
        <begin position="8"/>
        <end position="164"/>
    </location>
</feature>
<keyword evidence="10" id="KW-1185">Reference proteome</keyword>
<comment type="similarity">
    <text evidence="2">Belongs to the nitroreductase family.</text>
</comment>
<evidence type="ECO:0000256" key="3">
    <source>
        <dbReference type="ARBA" id="ARBA00022630"/>
    </source>
</evidence>
<evidence type="ECO:0000313" key="9">
    <source>
        <dbReference type="EMBL" id="TWI57158.1"/>
    </source>
</evidence>
<dbReference type="InterPro" id="IPR026021">
    <property type="entry name" value="YdjA-like"/>
</dbReference>
<dbReference type="Pfam" id="PF00881">
    <property type="entry name" value="Nitroreductase"/>
    <property type="match status" value="1"/>
</dbReference>
<dbReference type="InterPro" id="IPR052530">
    <property type="entry name" value="NAD(P)H_nitroreductase"/>
</dbReference>
<dbReference type="InterPro" id="IPR029479">
    <property type="entry name" value="Nitroreductase"/>
</dbReference>
<dbReference type="OrthoDB" id="9804207at2"/>
<dbReference type="CDD" id="cd02135">
    <property type="entry name" value="YdjA-like"/>
    <property type="match status" value="1"/>
</dbReference>
<keyword evidence="5" id="KW-0521">NADP</keyword>
<organism evidence="9 10">
    <name type="scientific">Halalkalibacter nanhaiisediminis</name>
    <dbReference type="NCBI Taxonomy" id="688079"/>
    <lineage>
        <taxon>Bacteria</taxon>
        <taxon>Bacillati</taxon>
        <taxon>Bacillota</taxon>
        <taxon>Bacilli</taxon>
        <taxon>Bacillales</taxon>
        <taxon>Bacillaceae</taxon>
        <taxon>Halalkalibacter</taxon>
    </lineage>
</organism>
<dbReference type="Gene3D" id="3.40.109.10">
    <property type="entry name" value="NADH Oxidase"/>
    <property type="match status" value="1"/>
</dbReference>
<evidence type="ECO:0000256" key="5">
    <source>
        <dbReference type="ARBA" id="ARBA00022857"/>
    </source>
</evidence>
<reference evidence="9 10" key="1">
    <citation type="journal article" date="2015" name="Stand. Genomic Sci.">
        <title>Genomic Encyclopedia of Bacterial and Archaeal Type Strains, Phase III: the genomes of soil and plant-associated and newly described type strains.</title>
        <authorList>
            <person name="Whitman W.B."/>
            <person name="Woyke T."/>
            <person name="Klenk H.P."/>
            <person name="Zhou Y."/>
            <person name="Lilburn T.G."/>
            <person name="Beck B.J."/>
            <person name="De Vos P."/>
            <person name="Vandamme P."/>
            <person name="Eisen J.A."/>
            <person name="Garrity G."/>
            <person name="Hugenholtz P."/>
            <person name="Kyrpides N.C."/>
        </authorList>
    </citation>
    <scope>NUCLEOTIDE SEQUENCE [LARGE SCALE GENOMIC DNA]</scope>
    <source>
        <strain evidence="9 10">CGMCC 1.10116</strain>
    </source>
</reference>
<keyword evidence="7" id="KW-0520">NAD</keyword>
<dbReference type="RefSeq" id="WP_144450173.1">
    <property type="nucleotide sequence ID" value="NZ_VLKZ01000004.1"/>
</dbReference>
<evidence type="ECO:0000256" key="4">
    <source>
        <dbReference type="ARBA" id="ARBA00022643"/>
    </source>
</evidence>
<evidence type="ECO:0000313" key="10">
    <source>
        <dbReference type="Proteomes" id="UP000315711"/>
    </source>
</evidence>
<dbReference type="EMBL" id="VLKZ01000004">
    <property type="protein sequence ID" value="TWI57158.1"/>
    <property type="molecule type" value="Genomic_DNA"/>
</dbReference>
<proteinExistence type="inferred from homology"/>
<sequence length="188" mass="21737">MSVFELLESRRAIRNYENREVEREKIERLLEAATLAPNDRMREPWGFFVIQGEAKERYKELALAYLQERFPTKPHLIESSIKVVTNTPVMIAVTSDIAKNEADSKDNEYAVCCAIHSMWLAAQELDLGFVWRTRGVGLVHDQRLHDFIGAPEEKKTVGMIFLGYPDAKEIEEAKPKKRTPFVEKTVWL</sequence>
<dbReference type="AlphaFoldDB" id="A0A562QK57"/>
<name>A0A562QK57_9BACI</name>
<accession>A0A562QK57</accession>
<protein>
    <submittedName>
        <fullName evidence="9">Nitroreductase</fullName>
    </submittedName>
</protein>
<evidence type="ECO:0000256" key="1">
    <source>
        <dbReference type="ARBA" id="ARBA00001917"/>
    </source>
</evidence>
<keyword evidence="6" id="KW-0560">Oxidoreductase</keyword>
<dbReference type="PANTHER" id="PTHR43821:SF1">
    <property type="entry name" value="NAD(P)H NITROREDUCTASE YDJA-RELATED"/>
    <property type="match status" value="1"/>
</dbReference>
<evidence type="ECO:0000256" key="6">
    <source>
        <dbReference type="ARBA" id="ARBA00023002"/>
    </source>
</evidence>
<dbReference type="SUPFAM" id="SSF55469">
    <property type="entry name" value="FMN-dependent nitroreductase-like"/>
    <property type="match status" value="1"/>
</dbReference>